<reference evidence="7 8" key="1">
    <citation type="journal article" date="2011" name="Stand. Genomic Sci.">
        <title>Genome sequence of the moderately thermophilic halophile Flexistipes sinusarabici strain (MAS10).</title>
        <authorList>
            <person name="Lapidus A."/>
            <person name="Chertkov O."/>
            <person name="Nolan M."/>
            <person name="Lucas S."/>
            <person name="Hammon N."/>
            <person name="Deshpande S."/>
            <person name="Cheng J.F."/>
            <person name="Tapia R."/>
            <person name="Han C."/>
            <person name="Goodwin L."/>
            <person name="Pitluck S."/>
            <person name="Liolios K."/>
            <person name="Pagani I."/>
            <person name="Ivanova N."/>
            <person name="Huntemann M."/>
            <person name="Mavromatis K."/>
            <person name="Mikhailova N."/>
            <person name="Pati A."/>
            <person name="Chen A."/>
            <person name="Palaniappan K."/>
            <person name="Land M."/>
            <person name="Hauser L."/>
            <person name="Brambilla E.M."/>
            <person name="Rohde M."/>
            <person name="Abt B."/>
            <person name="Spring S."/>
            <person name="Goker M."/>
            <person name="Bristow J."/>
            <person name="Eisen J.A."/>
            <person name="Markowitz V."/>
            <person name="Hugenholtz P."/>
            <person name="Kyrpides N.C."/>
            <person name="Klenk H.P."/>
            <person name="Woyke T."/>
        </authorList>
    </citation>
    <scope>NUCLEOTIDE SEQUENCE [LARGE SCALE GENOMIC DNA]</scope>
    <source>
        <strain evidence="8">DSM 4947 / MAS 10</strain>
    </source>
</reference>
<dbReference type="PANTHER" id="PTHR30178:SF3">
    <property type="entry name" value="SUCCINATE-ACETATE_PROTON SYMPORTER SATP"/>
    <property type="match status" value="1"/>
</dbReference>
<dbReference type="PROSITE" id="PS01114">
    <property type="entry name" value="GPR1_FUN34_YAAH"/>
    <property type="match status" value="1"/>
</dbReference>
<feature type="transmembrane region" description="Helical" evidence="6">
    <location>
        <begin position="61"/>
        <end position="84"/>
    </location>
</feature>
<accession>F8E717</accession>
<dbReference type="RefSeq" id="WP_013886366.1">
    <property type="nucleotide sequence ID" value="NC_015672.1"/>
</dbReference>
<feature type="transmembrane region" description="Helical" evidence="6">
    <location>
        <begin position="96"/>
        <end position="116"/>
    </location>
</feature>
<sequence length="219" mass="23576">MSNGKFADVIVDRKGKGEVKETIDKASNVAETIIRDTSANPAPLGLMGFGMTTILLNMHNVGLFGLSSMIIAMGIFYGGLAQIIAGVMEWKKKNTFGTVAFTSYGLFWITLVAMILLPKAGLISAPASHEVAAYLFFWGMFTLIMFIGTFKMNKALMTVFFLLTILFFLLGFADATGNPMLKVIAGYEGILCGLSAVYAGAAQILNEVYGRTLLPLGDL</sequence>
<feature type="transmembrane region" description="Helical" evidence="6">
    <location>
        <begin position="155"/>
        <end position="173"/>
    </location>
</feature>
<comment type="subcellular location">
    <subcellularLocation>
        <location evidence="1">Membrane</location>
        <topology evidence="1">Multi-pass membrane protein</topology>
    </subcellularLocation>
</comment>
<dbReference type="Proteomes" id="UP000006621">
    <property type="component" value="Chromosome"/>
</dbReference>
<dbReference type="GO" id="GO:0071422">
    <property type="term" value="P:succinate transmembrane transport"/>
    <property type="evidence" value="ECO:0007669"/>
    <property type="project" value="TreeGrafter"/>
</dbReference>
<evidence type="ECO:0000256" key="5">
    <source>
        <dbReference type="ARBA" id="ARBA00023136"/>
    </source>
</evidence>
<evidence type="ECO:0000313" key="8">
    <source>
        <dbReference type="Proteomes" id="UP000006621"/>
    </source>
</evidence>
<evidence type="ECO:0000256" key="6">
    <source>
        <dbReference type="SAM" id="Phobius"/>
    </source>
</evidence>
<gene>
    <name evidence="7" type="ordered locus">Flexsi_1225</name>
</gene>
<dbReference type="Pfam" id="PF01184">
    <property type="entry name" value="Gpr1_Fun34_YaaH"/>
    <property type="match status" value="1"/>
</dbReference>
<keyword evidence="5 6" id="KW-0472">Membrane</keyword>
<comment type="similarity">
    <text evidence="2">Belongs to the acetate uptake transporter (AceTr) (TC 2.A.96) family.</text>
</comment>
<dbReference type="InterPro" id="IPR000791">
    <property type="entry name" value="Gpr1/Fun34/SatP-like"/>
</dbReference>
<dbReference type="PANTHER" id="PTHR30178">
    <property type="entry name" value="INNER MEMBRANE PROTEIN YAAH"/>
    <property type="match status" value="1"/>
</dbReference>
<dbReference type="EMBL" id="CP002858">
    <property type="protein sequence ID" value="AEI14880.1"/>
    <property type="molecule type" value="Genomic_DNA"/>
</dbReference>
<feature type="transmembrane region" description="Helical" evidence="6">
    <location>
        <begin position="185"/>
        <end position="205"/>
    </location>
</feature>
<dbReference type="AlphaFoldDB" id="F8E717"/>
<dbReference type="HOGENOM" id="CLU_051062_3_0_0"/>
<evidence type="ECO:0000313" key="7">
    <source>
        <dbReference type="EMBL" id="AEI14880.1"/>
    </source>
</evidence>
<keyword evidence="4 6" id="KW-1133">Transmembrane helix</keyword>
<keyword evidence="3 6" id="KW-0812">Transmembrane</keyword>
<dbReference type="InterPro" id="IPR047622">
    <property type="entry name" value="GPR1_FUN34_YAAH"/>
</dbReference>
<evidence type="ECO:0000256" key="2">
    <source>
        <dbReference type="ARBA" id="ARBA00005587"/>
    </source>
</evidence>
<feature type="transmembrane region" description="Helical" evidence="6">
    <location>
        <begin position="131"/>
        <end position="148"/>
    </location>
</feature>
<dbReference type="eggNOG" id="COG1584">
    <property type="taxonomic scope" value="Bacteria"/>
</dbReference>
<reference evidence="8" key="2">
    <citation type="submission" date="2011-06" db="EMBL/GenBank/DDBJ databases">
        <title>The complete genome of Flexistipes sinusarabici DSM 4947.</title>
        <authorList>
            <person name="Lucas S."/>
            <person name="Han J."/>
            <person name="Lapidus A."/>
            <person name="Bruce D."/>
            <person name="Goodwin L."/>
            <person name="Pitluck S."/>
            <person name="Peters L."/>
            <person name="Kyrpides N."/>
            <person name="Mavromatis K."/>
            <person name="Ivanova N."/>
            <person name="Mikhailova N."/>
            <person name="Chertkov O."/>
            <person name="Detter J.C."/>
            <person name="Tapia R."/>
            <person name="Han C."/>
            <person name="Land M."/>
            <person name="Hauser L."/>
            <person name="Markowitz V."/>
            <person name="Cheng J.-F."/>
            <person name="Hugenholtz P."/>
            <person name="Woyke T."/>
            <person name="Wu D."/>
            <person name="Spring S."/>
            <person name="Schroeder M."/>
            <person name="Brambilla E."/>
            <person name="Klenk H.-P."/>
            <person name="Eisen J.A."/>
        </authorList>
    </citation>
    <scope>NUCLEOTIDE SEQUENCE [LARGE SCALE GENOMIC DNA]</scope>
    <source>
        <strain evidence="8">DSM 4947 / MAS 10</strain>
    </source>
</reference>
<dbReference type="NCBIfam" id="NF038013">
    <property type="entry name" value="AceTr_1"/>
    <property type="match status" value="1"/>
</dbReference>
<dbReference type="GO" id="GO:0005886">
    <property type="term" value="C:plasma membrane"/>
    <property type="evidence" value="ECO:0007669"/>
    <property type="project" value="TreeGrafter"/>
</dbReference>
<organism evidence="7 8">
    <name type="scientific">Flexistipes sinusarabici (strain ATCC 49648 / DSM 4947 / MAS 10)</name>
    <dbReference type="NCBI Taxonomy" id="717231"/>
    <lineage>
        <taxon>Bacteria</taxon>
        <taxon>Pseudomonadati</taxon>
        <taxon>Deferribacterota</taxon>
        <taxon>Deferribacteres</taxon>
        <taxon>Deferribacterales</taxon>
        <taxon>Flexistipitaceae</taxon>
        <taxon>Flexistipes</taxon>
    </lineage>
</organism>
<evidence type="ECO:0000256" key="3">
    <source>
        <dbReference type="ARBA" id="ARBA00022692"/>
    </source>
</evidence>
<dbReference type="KEGG" id="fsi:Flexsi_1225"/>
<name>F8E717_FLESM</name>
<dbReference type="STRING" id="717231.Flexsi_1225"/>
<evidence type="ECO:0000256" key="4">
    <source>
        <dbReference type="ARBA" id="ARBA00022989"/>
    </source>
</evidence>
<dbReference type="GO" id="GO:0015360">
    <property type="term" value="F:acetate:proton symporter activity"/>
    <property type="evidence" value="ECO:0007669"/>
    <property type="project" value="TreeGrafter"/>
</dbReference>
<protein>
    <submittedName>
        <fullName evidence="7">GPR1/FUN34/yaaH family protein</fullName>
    </submittedName>
</protein>
<evidence type="ECO:0000256" key="1">
    <source>
        <dbReference type="ARBA" id="ARBA00004141"/>
    </source>
</evidence>
<keyword evidence="8" id="KW-1185">Reference proteome</keyword>
<dbReference type="InterPro" id="IPR047623">
    <property type="entry name" value="SatP"/>
</dbReference>
<proteinExistence type="inferred from homology"/>
<dbReference type="OrthoDB" id="9787939at2"/>